<accession>A0A510V9A7</accession>
<sequence>MTGSAPATFGMDGGREHRTDGSGHRSSDRLRDPCTRTGGYAPLRAYAAIGDGRTLALVADDGRIDWFPVPDLDATPAFCALLDAPSGGCVELAPTDRFRVRREYVVGTNVLATTFVTATGTVRVTDALNTGVAGRLPWSELARRVDGLAGTVRMAWRVVPGTALGTASPWVASTDRGHVLTVGGASLALRLLGDMSVHADEREVAGVFTTGPASRHLVGLAGTGGEPVQVPDPADVDDRVDRTIANWLAWTQEFHYDGPYGKAVQRSALALKLLLHAPTGAIAAAGTTSLPESRAGGKNWDYRYAWVRDAAYSVDALLRFGLREEPHAAISWVLATLKRAPLCVFYGLDGSLPGDVETLDAPGWRGIGPVVDGNRAAGQLQLGVYGDVLGVVRTYVDAGNLLDAETGRLLASLADAACDAWHRRDAGMWELTEQQHHTSSALGCRHALLCATHLAELGQIPGTTQRWAVEAERIAAWVREHCWSPDKQAYVMYPGADALDTSVLLHADSGFDTPDRVLSTVAAIREELGDGPLLYRYSGMQDEEAPFVACAFWGVRALAALGRRDEAQAWMDQLLELAGDVGIWSEMIDAQDHEFLGNLPQALTHLALVHAALAIGPAPESTEPQDDGAAVEARPAAGDDRR</sequence>
<dbReference type="EMBL" id="BJUB01000016">
    <property type="protein sequence ID" value="GEK23452.1"/>
    <property type="molecule type" value="Genomic_DNA"/>
</dbReference>
<dbReference type="RefSeq" id="WP_246125509.1">
    <property type="nucleotide sequence ID" value="NZ_BJUB01000016.1"/>
</dbReference>
<feature type="domain" description="GH15-like" evidence="2">
    <location>
        <begin position="259"/>
        <end position="560"/>
    </location>
</feature>
<dbReference type="GO" id="GO:0005975">
    <property type="term" value="P:carbohydrate metabolic process"/>
    <property type="evidence" value="ECO:0007669"/>
    <property type="project" value="InterPro"/>
</dbReference>
<dbReference type="PANTHER" id="PTHR31616">
    <property type="entry name" value="TREHALASE"/>
    <property type="match status" value="1"/>
</dbReference>
<dbReference type="InterPro" id="IPR008928">
    <property type="entry name" value="6-hairpin_glycosidase_sf"/>
</dbReference>
<dbReference type="Pfam" id="PF00723">
    <property type="entry name" value="Glyco_hydro_15"/>
    <property type="match status" value="1"/>
</dbReference>
<evidence type="ECO:0000256" key="1">
    <source>
        <dbReference type="SAM" id="MobiDB-lite"/>
    </source>
</evidence>
<dbReference type="AlphaFoldDB" id="A0A510V9A7"/>
<dbReference type="InterPro" id="IPR045582">
    <property type="entry name" value="Trehalase-like_N"/>
</dbReference>
<feature type="region of interest" description="Disordered" evidence="1">
    <location>
        <begin position="1"/>
        <end position="34"/>
    </location>
</feature>
<dbReference type="GO" id="GO:0004553">
    <property type="term" value="F:hydrolase activity, hydrolyzing O-glycosyl compounds"/>
    <property type="evidence" value="ECO:0007669"/>
    <property type="project" value="TreeGrafter"/>
</dbReference>
<dbReference type="InterPro" id="IPR012341">
    <property type="entry name" value="6hp_glycosidase-like_sf"/>
</dbReference>
<feature type="domain" description="Trehalase-like N-terminal" evidence="3">
    <location>
        <begin position="44"/>
        <end position="149"/>
    </location>
</feature>
<protein>
    <submittedName>
        <fullName evidence="4">Glycosyl hydrolase</fullName>
    </submittedName>
</protein>
<evidence type="ECO:0000313" key="4">
    <source>
        <dbReference type="EMBL" id="GEK23452.1"/>
    </source>
</evidence>
<dbReference type="Gene3D" id="1.50.10.10">
    <property type="match status" value="1"/>
</dbReference>
<evidence type="ECO:0000313" key="5">
    <source>
        <dbReference type="Proteomes" id="UP000321118"/>
    </source>
</evidence>
<feature type="compositionally biased region" description="Basic and acidic residues" evidence="1">
    <location>
        <begin position="13"/>
        <end position="34"/>
    </location>
</feature>
<keyword evidence="5" id="KW-1185">Reference proteome</keyword>
<name>A0A510V9A7_9CELL</name>
<dbReference type="Pfam" id="PF19291">
    <property type="entry name" value="TREH_N"/>
    <property type="match status" value="1"/>
</dbReference>
<evidence type="ECO:0000259" key="3">
    <source>
        <dbReference type="Pfam" id="PF19291"/>
    </source>
</evidence>
<evidence type="ECO:0000259" key="2">
    <source>
        <dbReference type="Pfam" id="PF00723"/>
    </source>
</evidence>
<organism evidence="4 5">
    <name type="scientific">Cellulomonas xylanilytica</name>
    <dbReference type="NCBI Taxonomy" id="233583"/>
    <lineage>
        <taxon>Bacteria</taxon>
        <taxon>Bacillati</taxon>
        <taxon>Actinomycetota</taxon>
        <taxon>Actinomycetes</taxon>
        <taxon>Micrococcales</taxon>
        <taxon>Cellulomonadaceae</taxon>
        <taxon>Cellulomonas</taxon>
    </lineage>
</organism>
<dbReference type="PANTHER" id="PTHR31616:SF0">
    <property type="entry name" value="GLUCAN 1,4-ALPHA-GLUCOSIDASE"/>
    <property type="match status" value="1"/>
</dbReference>
<gene>
    <name evidence="4" type="ORF">CXY01_39720</name>
</gene>
<dbReference type="Proteomes" id="UP000321118">
    <property type="component" value="Unassembled WGS sequence"/>
</dbReference>
<comment type="caution">
    <text evidence="4">The sequence shown here is derived from an EMBL/GenBank/DDBJ whole genome shotgun (WGS) entry which is preliminary data.</text>
</comment>
<feature type="region of interest" description="Disordered" evidence="1">
    <location>
        <begin position="618"/>
        <end position="642"/>
    </location>
</feature>
<keyword evidence="4" id="KW-0378">Hydrolase</keyword>
<dbReference type="InterPro" id="IPR011613">
    <property type="entry name" value="GH15-like"/>
</dbReference>
<dbReference type="SUPFAM" id="SSF48208">
    <property type="entry name" value="Six-hairpin glycosidases"/>
    <property type="match status" value="1"/>
</dbReference>
<proteinExistence type="predicted"/>
<reference evidence="4 5" key="1">
    <citation type="submission" date="2019-07" db="EMBL/GenBank/DDBJ databases">
        <title>Whole genome shotgun sequence of Cellulomonas xylanilytica NBRC 101102.</title>
        <authorList>
            <person name="Hosoyama A."/>
            <person name="Uohara A."/>
            <person name="Ohji S."/>
            <person name="Ichikawa N."/>
        </authorList>
    </citation>
    <scope>NUCLEOTIDE SEQUENCE [LARGE SCALE GENOMIC DNA]</scope>
    <source>
        <strain evidence="4 5">NBRC 101102</strain>
    </source>
</reference>